<dbReference type="EMBL" id="KZ821459">
    <property type="protein sequence ID" value="PYH34516.1"/>
    <property type="molecule type" value="Genomic_DNA"/>
</dbReference>
<sequence length="125" mass="14422">MYPFLIMFSASSVLITFSGAGPERSFAFLISQQASWAFHFLLCPDNFSFHFVYTWSGFNVVMPESQTDGDIRLFSWILLGWRVRNRLLISLCDGYLSSRDWRLHILLEAILSCSTLIMVPLSRRS</sequence>
<keyword evidence="3" id="KW-1185">Reference proteome</keyword>
<feature type="chain" id="PRO_5016253444" description="Secreted protein" evidence="1">
    <location>
        <begin position="21"/>
        <end position="125"/>
    </location>
</feature>
<proteinExistence type="predicted"/>
<name>A0A318YJH9_ASPNB</name>
<dbReference type="RefSeq" id="XP_025479994.1">
    <property type="nucleotide sequence ID" value="XM_025629329.1"/>
</dbReference>
<accession>A0A318YJH9</accession>
<dbReference type="AlphaFoldDB" id="A0A318YJH9"/>
<evidence type="ECO:0000313" key="2">
    <source>
        <dbReference type="EMBL" id="PYH34516.1"/>
    </source>
</evidence>
<evidence type="ECO:0000256" key="1">
    <source>
        <dbReference type="SAM" id="SignalP"/>
    </source>
</evidence>
<evidence type="ECO:0008006" key="4">
    <source>
        <dbReference type="Google" id="ProtNLM"/>
    </source>
</evidence>
<feature type="signal peptide" evidence="1">
    <location>
        <begin position="1"/>
        <end position="20"/>
    </location>
</feature>
<dbReference type="GeneID" id="37131785"/>
<dbReference type="Proteomes" id="UP000247647">
    <property type="component" value="Unassembled WGS sequence"/>
</dbReference>
<keyword evidence="1" id="KW-0732">Signal</keyword>
<evidence type="ECO:0000313" key="3">
    <source>
        <dbReference type="Proteomes" id="UP000247647"/>
    </source>
</evidence>
<reference evidence="2" key="1">
    <citation type="submission" date="2016-12" db="EMBL/GenBank/DDBJ databases">
        <title>The genomes of Aspergillus section Nigri reveals drivers in fungal speciation.</title>
        <authorList>
            <consortium name="DOE Joint Genome Institute"/>
            <person name="Vesth T.C."/>
            <person name="Nybo J."/>
            <person name="Theobald S."/>
            <person name="Brandl J."/>
            <person name="Frisvad J.C."/>
            <person name="Nielsen K.F."/>
            <person name="Lyhne E.K."/>
            <person name="Kogle M.E."/>
            <person name="Kuo A."/>
            <person name="Riley R."/>
            <person name="Clum A."/>
            <person name="Nolan M."/>
            <person name="Lipzen A."/>
            <person name="Salamov A."/>
            <person name="Henrissat B."/>
            <person name="Wiebenga A."/>
            <person name="De Vries R.P."/>
            <person name="Grigoriev I.V."/>
            <person name="Mortensen U.H."/>
            <person name="Andersen M.R."/>
            <person name="Baker S.E."/>
        </authorList>
    </citation>
    <scope>NUCLEOTIDE SEQUENCE [LARGE SCALE GENOMIC DNA]</scope>
    <source>
        <strain evidence="2">CBS 115656</strain>
    </source>
</reference>
<protein>
    <recommendedName>
        <fullName evidence="4">Secreted protein</fullName>
    </recommendedName>
</protein>
<dbReference type="OrthoDB" id="4381726at2759"/>
<gene>
    <name evidence="2" type="ORF">BO87DRAFT_49299</name>
</gene>
<organism evidence="2 3">
    <name type="scientific">Aspergillus neoniger (strain CBS 115656)</name>
    <dbReference type="NCBI Taxonomy" id="1448310"/>
    <lineage>
        <taxon>Eukaryota</taxon>
        <taxon>Fungi</taxon>
        <taxon>Dikarya</taxon>
        <taxon>Ascomycota</taxon>
        <taxon>Pezizomycotina</taxon>
        <taxon>Eurotiomycetes</taxon>
        <taxon>Eurotiomycetidae</taxon>
        <taxon>Eurotiales</taxon>
        <taxon>Aspergillaceae</taxon>
        <taxon>Aspergillus</taxon>
        <taxon>Aspergillus subgen. Circumdati</taxon>
    </lineage>
</organism>